<evidence type="ECO:0000313" key="1">
    <source>
        <dbReference type="EMBL" id="GGR40624.1"/>
    </source>
</evidence>
<organism evidence="1 2">
    <name type="scientific">Deinococcus ruber</name>
    <dbReference type="NCBI Taxonomy" id="1848197"/>
    <lineage>
        <taxon>Bacteria</taxon>
        <taxon>Thermotogati</taxon>
        <taxon>Deinococcota</taxon>
        <taxon>Deinococci</taxon>
        <taxon>Deinococcales</taxon>
        <taxon>Deinococcaceae</taxon>
        <taxon>Deinococcus</taxon>
    </lineage>
</organism>
<dbReference type="Proteomes" id="UP000603865">
    <property type="component" value="Unassembled WGS sequence"/>
</dbReference>
<proteinExistence type="predicted"/>
<protein>
    <submittedName>
        <fullName evidence="1">Uncharacterized protein</fullName>
    </submittedName>
</protein>
<reference evidence="1" key="1">
    <citation type="journal article" date="2014" name="Int. J. Syst. Evol. Microbiol.">
        <title>Complete genome sequence of Corynebacterium casei LMG S-19264T (=DSM 44701T), isolated from a smear-ripened cheese.</title>
        <authorList>
            <consortium name="US DOE Joint Genome Institute (JGI-PGF)"/>
            <person name="Walter F."/>
            <person name="Albersmeier A."/>
            <person name="Kalinowski J."/>
            <person name="Ruckert C."/>
        </authorList>
    </citation>
    <scope>NUCLEOTIDE SEQUENCE</scope>
    <source>
        <strain evidence="1">JCM 31311</strain>
    </source>
</reference>
<evidence type="ECO:0000313" key="2">
    <source>
        <dbReference type="Proteomes" id="UP000603865"/>
    </source>
</evidence>
<gene>
    <name evidence="1" type="ORF">GCM10008957_56260</name>
</gene>
<name>A0A918FJ14_9DEIO</name>
<reference evidence="1" key="2">
    <citation type="submission" date="2020-09" db="EMBL/GenBank/DDBJ databases">
        <authorList>
            <person name="Sun Q."/>
            <person name="Ohkuma M."/>
        </authorList>
    </citation>
    <scope>NUCLEOTIDE SEQUENCE</scope>
    <source>
        <strain evidence="1">JCM 31311</strain>
    </source>
</reference>
<accession>A0A918FJ14</accession>
<comment type="caution">
    <text evidence="1">The sequence shown here is derived from an EMBL/GenBank/DDBJ whole genome shotgun (WGS) entry which is preliminary data.</text>
</comment>
<dbReference type="EMBL" id="BMQL01000107">
    <property type="protein sequence ID" value="GGR40624.1"/>
    <property type="molecule type" value="Genomic_DNA"/>
</dbReference>
<keyword evidence="2" id="KW-1185">Reference proteome</keyword>
<dbReference type="AlphaFoldDB" id="A0A918FJ14"/>
<sequence length="248" mass="27399">MAGEEGGQLDGGGLQELFADHSCMVEVLCCVTAYWFAFCPVLNWGMAKAASTAAPDTSDVRSLTTVSSTLGSGLHVRKIDRASELKRAELTMADQLLACEVHPEIHRLLLLYPLQRLEFAVDPKRDERLGEVRLAMRIEAGKQYGNPDSGFVAQRQDVALEALWVALPHKIGAHVYRRLRALGAWTVADGVMGAYQAARQEGVAVSRQALASEPFYFAETFASTLTQKQVPEELQWQHQTFLELLLRA</sequence>